<dbReference type="PROSITE" id="PS50216">
    <property type="entry name" value="DHHC"/>
    <property type="match status" value="1"/>
</dbReference>
<dbReference type="GO" id="GO:0016020">
    <property type="term" value="C:membrane"/>
    <property type="evidence" value="ECO:0007669"/>
    <property type="project" value="UniProtKB-SubCell"/>
</dbReference>
<feature type="region of interest" description="Disordered" evidence="11">
    <location>
        <begin position="237"/>
        <end position="262"/>
    </location>
</feature>
<dbReference type="GO" id="GO:0005794">
    <property type="term" value="C:Golgi apparatus"/>
    <property type="evidence" value="ECO:0007669"/>
    <property type="project" value="TreeGrafter"/>
</dbReference>
<dbReference type="GO" id="GO:0019706">
    <property type="term" value="F:protein-cysteine S-palmitoyltransferase activity"/>
    <property type="evidence" value="ECO:0007669"/>
    <property type="project" value="UniProtKB-EC"/>
</dbReference>
<evidence type="ECO:0000256" key="2">
    <source>
        <dbReference type="ARBA" id="ARBA00022679"/>
    </source>
</evidence>
<accession>A0AAV0BWH9</accession>
<proteinExistence type="inferred from homology"/>
<evidence type="ECO:0000256" key="8">
    <source>
        <dbReference type="ARBA" id="ARBA00023315"/>
    </source>
</evidence>
<keyword evidence="14" id="KW-1185">Reference proteome</keyword>
<dbReference type="Proteomes" id="UP001153365">
    <property type="component" value="Unassembled WGS sequence"/>
</dbReference>
<comment type="similarity">
    <text evidence="10">Belongs to the DHHC palmitoyltransferase family.</text>
</comment>
<feature type="transmembrane region" description="Helical" evidence="10">
    <location>
        <begin position="175"/>
        <end position="199"/>
    </location>
</feature>
<evidence type="ECO:0000313" key="14">
    <source>
        <dbReference type="Proteomes" id="UP001153365"/>
    </source>
</evidence>
<reference evidence="13" key="1">
    <citation type="submission" date="2022-06" db="EMBL/GenBank/DDBJ databases">
        <authorList>
            <consortium name="SYNGENTA / RWTH Aachen University"/>
        </authorList>
    </citation>
    <scope>NUCLEOTIDE SEQUENCE</scope>
</reference>
<feature type="compositionally biased region" description="Basic residues" evidence="11">
    <location>
        <begin position="240"/>
        <end position="252"/>
    </location>
</feature>
<keyword evidence="6" id="KW-0564">Palmitate</keyword>
<evidence type="ECO:0000256" key="3">
    <source>
        <dbReference type="ARBA" id="ARBA00022692"/>
    </source>
</evidence>
<evidence type="ECO:0000256" key="10">
    <source>
        <dbReference type="RuleBase" id="RU079119"/>
    </source>
</evidence>
<keyword evidence="2 10" id="KW-0808">Transferase</keyword>
<evidence type="ECO:0000313" key="13">
    <source>
        <dbReference type="EMBL" id="CAH7690629.1"/>
    </source>
</evidence>
<evidence type="ECO:0000256" key="4">
    <source>
        <dbReference type="ARBA" id="ARBA00022989"/>
    </source>
</evidence>
<comment type="catalytic activity">
    <reaction evidence="9 10">
        <text>L-cysteinyl-[protein] + hexadecanoyl-CoA = S-hexadecanoyl-L-cysteinyl-[protein] + CoA</text>
        <dbReference type="Rhea" id="RHEA:36683"/>
        <dbReference type="Rhea" id="RHEA-COMP:10131"/>
        <dbReference type="Rhea" id="RHEA-COMP:11032"/>
        <dbReference type="ChEBI" id="CHEBI:29950"/>
        <dbReference type="ChEBI" id="CHEBI:57287"/>
        <dbReference type="ChEBI" id="CHEBI:57379"/>
        <dbReference type="ChEBI" id="CHEBI:74151"/>
        <dbReference type="EC" id="2.3.1.225"/>
    </reaction>
</comment>
<evidence type="ECO:0000256" key="1">
    <source>
        <dbReference type="ARBA" id="ARBA00004141"/>
    </source>
</evidence>
<dbReference type="EMBL" id="CALTRL010006350">
    <property type="protein sequence ID" value="CAH7690629.1"/>
    <property type="molecule type" value="Genomic_DNA"/>
</dbReference>
<comment type="caution">
    <text evidence="13">The sequence shown here is derived from an EMBL/GenBank/DDBJ whole genome shotgun (WGS) entry which is preliminary data.</text>
</comment>
<name>A0AAV0BWH9_PHAPC</name>
<dbReference type="Pfam" id="PF01529">
    <property type="entry name" value="DHHC"/>
    <property type="match status" value="1"/>
</dbReference>
<gene>
    <name evidence="13" type="ORF">PPACK8108_LOCUS26034</name>
</gene>
<comment type="subcellular location">
    <subcellularLocation>
        <location evidence="1">Membrane</location>
        <topology evidence="1">Multi-pass membrane protein</topology>
    </subcellularLocation>
</comment>
<keyword evidence="4 10" id="KW-1133">Transmembrane helix</keyword>
<dbReference type="AlphaFoldDB" id="A0AAV0BWH9"/>
<comment type="domain">
    <text evidence="10">The DHHC domain is required for palmitoyltransferase activity.</text>
</comment>
<protein>
    <recommendedName>
        <fullName evidence="10">Palmitoyltransferase</fullName>
        <ecNumber evidence="10">2.3.1.225</ecNumber>
    </recommendedName>
</protein>
<keyword evidence="7" id="KW-0449">Lipoprotein</keyword>
<dbReference type="InterPro" id="IPR001594">
    <property type="entry name" value="Palmitoyltrfase_DHHC"/>
</dbReference>
<feature type="transmembrane region" description="Helical" evidence="10">
    <location>
        <begin position="132"/>
        <end position="155"/>
    </location>
</feature>
<sequence length="353" mass="40237">MKWNPTSGTDQTRQPGWIDREVNKKEKLLSGLEAGEWELLPRWIKVENKAKFYSINKIQNFGIRHDAESLNERDGYGSEDVHWIQSKWCSTCESYRPPRSSHCRICDCCIEGIDHHCNYLNNCIGARNYRTFFAFLVSCVIDLIIIIGCSIWKIVTFDGPSQGSVAAEAIKRNALSVFVVLISILMLIPVSALTGYHVFLTLSDLTTVEYIKSQTAKKVLKENKFLVEQNYGKDAFKTNSKSKSKNLSKVKGARGQNDYNYDQEGFRNEEEGEDSHTEGVIKTSLKLVLARLCRPGTETWVEWNSYSNFEEDNLDGSSQNYHQSFGAVNQDSHDLNNFDIKLNNNGTRNKETD</sequence>
<dbReference type="GO" id="GO:0005783">
    <property type="term" value="C:endoplasmic reticulum"/>
    <property type="evidence" value="ECO:0007669"/>
    <property type="project" value="TreeGrafter"/>
</dbReference>
<organism evidence="13 14">
    <name type="scientific">Phakopsora pachyrhizi</name>
    <name type="common">Asian soybean rust disease fungus</name>
    <dbReference type="NCBI Taxonomy" id="170000"/>
    <lineage>
        <taxon>Eukaryota</taxon>
        <taxon>Fungi</taxon>
        <taxon>Dikarya</taxon>
        <taxon>Basidiomycota</taxon>
        <taxon>Pucciniomycotina</taxon>
        <taxon>Pucciniomycetes</taxon>
        <taxon>Pucciniales</taxon>
        <taxon>Phakopsoraceae</taxon>
        <taxon>Phakopsora</taxon>
    </lineage>
</organism>
<dbReference type="PANTHER" id="PTHR22883">
    <property type="entry name" value="ZINC FINGER DHHC DOMAIN CONTAINING PROTEIN"/>
    <property type="match status" value="1"/>
</dbReference>
<dbReference type="GO" id="GO:0006612">
    <property type="term" value="P:protein targeting to membrane"/>
    <property type="evidence" value="ECO:0007669"/>
    <property type="project" value="TreeGrafter"/>
</dbReference>
<evidence type="ECO:0000256" key="9">
    <source>
        <dbReference type="ARBA" id="ARBA00048048"/>
    </source>
</evidence>
<feature type="domain" description="Palmitoyltransferase DHHC" evidence="12">
    <location>
        <begin position="85"/>
        <end position="213"/>
    </location>
</feature>
<dbReference type="PANTHER" id="PTHR22883:SF488">
    <property type="entry name" value="PALMITOYLTRANSFERASE"/>
    <property type="match status" value="1"/>
</dbReference>
<evidence type="ECO:0000256" key="11">
    <source>
        <dbReference type="SAM" id="MobiDB-lite"/>
    </source>
</evidence>
<dbReference type="EC" id="2.3.1.225" evidence="10"/>
<evidence type="ECO:0000256" key="5">
    <source>
        <dbReference type="ARBA" id="ARBA00023136"/>
    </source>
</evidence>
<keyword evidence="3 10" id="KW-0812">Transmembrane</keyword>
<evidence type="ECO:0000259" key="12">
    <source>
        <dbReference type="Pfam" id="PF01529"/>
    </source>
</evidence>
<feature type="region of interest" description="Disordered" evidence="11">
    <location>
        <begin position="329"/>
        <end position="353"/>
    </location>
</feature>
<evidence type="ECO:0000256" key="7">
    <source>
        <dbReference type="ARBA" id="ARBA00023288"/>
    </source>
</evidence>
<keyword evidence="5 10" id="KW-0472">Membrane</keyword>
<dbReference type="InterPro" id="IPR039859">
    <property type="entry name" value="PFA4/ZDH16/20/ERF2-like"/>
</dbReference>
<keyword evidence="8 10" id="KW-0012">Acyltransferase</keyword>
<evidence type="ECO:0000256" key="6">
    <source>
        <dbReference type="ARBA" id="ARBA00023139"/>
    </source>
</evidence>